<dbReference type="EMBL" id="BONK01000022">
    <property type="protein sequence ID" value="GIG23638.1"/>
    <property type="molecule type" value="Genomic_DNA"/>
</dbReference>
<accession>A0A919P7W4</accession>
<organism evidence="1 2">
    <name type="scientific">Cellulomonas chitinilytica</name>
    <dbReference type="NCBI Taxonomy" id="398759"/>
    <lineage>
        <taxon>Bacteria</taxon>
        <taxon>Bacillati</taxon>
        <taxon>Actinomycetota</taxon>
        <taxon>Actinomycetes</taxon>
        <taxon>Micrococcales</taxon>
        <taxon>Cellulomonadaceae</taxon>
        <taxon>Cellulomonas</taxon>
    </lineage>
</organism>
<name>A0A919P7W4_9CELL</name>
<evidence type="ECO:0000313" key="1">
    <source>
        <dbReference type="EMBL" id="GIG23638.1"/>
    </source>
</evidence>
<comment type="caution">
    <text evidence="1">The sequence shown here is derived from an EMBL/GenBank/DDBJ whole genome shotgun (WGS) entry which is preliminary data.</text>
</comment>
<dbReference type="AlphaFoldDB" id="A0A919P7W4"/>
<gene>
    <name evidence="1" type="ORF">Cch01nite_43620</name>
</gene>
<sequence>MVDIQWTLAARGAGRVQVVPVVVLGTTRCRGRRVARSAHLRAAGPIETPAESVGVAVVTIYRWRKAIRLPVRTT</sequence>
<proteinExistence type="predicted"/>
<dbReference type="Proteomes" id="UP000632740">
    <property type="component" value="Unassembled WGS sequence"/>
</dbReference>
<reference evidence="1" key="1">
    <citation type="submission" date="2021-01" db="EMBL/GenBank/DDBJ databases">
        <title>Whole genome shotgun sequence of Cellulomonas chitinilytica NBRC 110799.</title>
        <authorList>
            <person name="Komaki H."/>
            <person name="Tamura T."/>
        </authorList>
    </citation>
    <scope>NUCLEOTIDE SEQUENCE</scope>
    <source>
        <strain evidence="1">NBRC 110799</strain>
    </source>
</reference>
<evidence type="ECO:0000313" key="2">
    <source>
        <dbReference type="Proteomes" id="UP000632740"/>
    </source>
</evidence>
<protein>
    <submittedName>
        <fullName evidence="1">Uncharacterized protein</fullName>
    </submittedName>
</protein>
<keyword evidence="2" id="KW-1185">Reference proteome</keyword>